<protein>
    <submittedName>
        <fullName evidence="2">Putative WRKY transcription factor 40</fullName>
    </submittedName>
</protein>
<feature type="region of interest" description="Disordered" evidence="1">
    <location>
        <begin position="118"/>
        <end position="173"/>
    </location>
</feature>
<reference evidence="2" key="1">
    <citation type="submission" date="2015-07" db="EMBL/GenBank/DDBJ databases">
        <title>Transcriptome Assembly of Anthurium amnicola.</title>
        <authorList>
            <person name="Suzuki J."/>
        </authorList>
    </citation>
    <scope>NUCLEOTIDE SEQUENCE</scope>
</reference>
<evidence type="ECO:0000313" key="2">
    <source>
        <dbReference type="EMBL" id="JAT66324.1"/>
    </source>
</evidence>
<feature type="non-terminal residue" evidence="2">
    <location>
        <position position="1"/>
    </location>
</feature>
<feature type="compositionally biased region" description="Polar residues" evidence="1">
    <location>
        <begin position="190"/>
        <end position="207"/>
    </location>
</feature>
<feature type="region of interest" description="Disordered" evidence="1">
    <location>
        <begin position="187"/>
        <end position="207"/>
    </location>
</feature>
<accession>A0A1D1ZH91</accession>
<dbReference type="AlphaFoldDB" id="A0A1D1ZH91"/>
<sequence length="207" mass="22935">SPLRAQVFPKEEPPARDFMVGDRTSPLRAQVFPKEEPPARDFMVGDRTSPLRAQVFPKEEPPARDFMVGDRTSPLRAQAGALEAELSRVSEENRRLNETLVAVYESYNALQTKMMQVMGSTTSTTSEKGASSPSRKRKADSQETVSVDDVAADVGRGRINCMESTSSEEDSCKKLREEAKVKISKAYVRTSPNDTSLVSSSQLKHHK</sequence>
<dbReference type="EMBL" id="GDJX01001612">
    <property type="protein sequence ID" value="JAT66324.1"/>
    <property type="molecule type" value="Transcribed_RNA"/>
</dbReference>
<feature type="region of interest" description="Disordered" evidence="1">
    <location>
        <begin position="36"/>
        <end position="70"/>
    </location>
</feature>
<name>A0A1D1ZH91_9ARAE</name>
<gene>
    <name evidence="2" type="primary">WRKY40_2</name>
    <name evidence="2" type="ORF">g.65910</name>
</gene>
<proteinExistence type="predicted"/>
<organism evidence="2">
    <name type="scientific">Anthurium amnicola</name>
    <dbReference type="NCBI Taxonomy" id="1678845"/>
    <lineage>
        <taxon>Eukaryota</taxon>
        <taxon>Viridiplantae</taxon>
        <taxon>Streptophyta</taxon>
        <taxon>Embryophyta</taxon>
        <taxon>Tracheophyta</taxon>
        <taxon>Spermatophyta</taxon>
        <taxon>Magnoliopsida</taxon>
        <taxon>Liliopsida</taxon>
        <taxon>Araceae</taxon>
        <taxon>Pothoideae</taxon>
        <taxon>Potheae</taxon>
        <taxon>Anthurium</taxon>
    </lineage>
</organism>
<evidence type="ECO:0000256" key="1">
    <source>
        <dbReference type="SAM" id="MobiDB-lite"/>
    </source>
</evidence>
<feature type="compositionally biased region" description="Polar residues" evidence="1">
    <location>
        <begin position="118"/>
        <end position="133"/>
    </location>
</feature>
<feature type="region of interest" description="Disordered" evidence="1">
    <location>
        <begin position="1"/>
        <end position="20"/>
    </location>
</feature>